<sequence>MLRYARGLRRAAAAALLVVLPVLGWAFAECIIASERADALAVATQPHHTATLIDVSRMVRGGDTYTVEYQGREYELANGYPLDDTIGAPVQIVFRADDPDWAIGVTKSSYWAPDPGADTFFRTAMVATGIVFAAWRTWKLLPDDWERLAAFRGGA</sequence>
<comment type="caution">
    <text evidence="1">The sequence shown here is derived from an EMBL/GenBank/DDBJ whole genome shotgun (WGS) entry which is preliminary data.</text>
</comment>
<evidence type="ECO:0000313" key="2">
    <source>
        <dbReference type="Proteomes" id="UP001500752"/>
    </source>
</evidence>
<protein>
    <recommendedName>
        <fullName evidence="3">DUF3592 domain-containing protein</fullName>
    </recommendedName>
</protein>
<reference evidence="2" key="1">
    <citation type="journal article" date="2019" name="Int. J. Syst. Evol. Microbiol.">
        <title>The Global Catalogue of Microorganisms (GCM) 10K type strain sequencing project: providing services to taxonomists for standard genome sequencing and annotation.</title>
        <authorList>
            <consortium name="The Broad Institute Genomics Platform"/>
            <consortium name="The Broad Institute Genome Sequencing Center for Infectious Disease"/>
            <person name="Wu L."/>
            <person name="Ma J."/>
        </authorList>
    </citation>
    <scope>NUCLEOTIDE SEQUENCE [LARGE SCALE GENOMIC DNA]</scope>
    <source>
        <strain evidence="2">JCM 30742</strain>
    </source>
</reference>
<dbReference type="Proteomes" id="UP001500752">
    <property type="component" value="Unassembled WGS sequence"/>
</dbReference>
<gene>
    <name evidence="1" type="ORF">GCM10023081_01620</name>
</gene>
<name>A0ABP7BQW8_9MICC</name>
<accession>A0ABP7BQW8</accession>
<evidence type="ECO:0008006" key="3">
    <source>
        <dbReference type="Google" id="ProtNLM"/>
    </source>
</evidence>
<proteinExistence type="predicted"/>
<evidence type="ECO:0000313" key="1">
    <source>
        <dbReference type="EMBL" id="GAA3666406.1"/>
    </source>
</evidence>
<organism evidence="1 2">
    <name type="scientific">Arthrobacter ginkgonis</name>
    <dbReference type="NCBI Taxonomy" id="1630594"/>
    <lineage>
        <taxon>Bacteria</taxon>
        <taxon>Bacillati</taxon>
        <taxon>Actinomycetota</taxon>
        <taxon>Actinomycetes</taxon>
        <taxon>Micrococcales</taxon>
        <taxon>Micrococcaceae</taxon>
        <taxon>Arthrobacter</taxon>
    </lineage>
</organism>
<dbReference type="EMBL" id="BAABEO010000001">
    <property type="protein sequence ID" value="GAA3666406.1"/>
    <property type="molecule type" value="Genomic_DNA"/>
</dbReference>
<keyword evidence="2" id="KW-1185">Reference proteome</keyword>